<evidence type="ECO:0000313" key="2">
    <source>
        <dbReference type="EMBL" id="GGX75638.1"/>
    </source>
</evidence>
<evidence type="ECO:0000313" key="3">
    <source>
        <dbReference type="Proteomes" id="UP000659223"/>
    </source>
</evidence>
<name>A0ABQ2YAX9_9ACTN</name>
<proteinExistence type="predicted"/>
<gene>
    <name evidence="2" type="ORF">GCM10010324_21380</name>
</gene>
<comment type="caution">
    <text evidence="2">The sequence shown here is derived from an EMBL/GenBank/DDBJ whole genome shotgun (WGS) entry which is preliminary data.</text>
</comment>
<feature type="compositionally biased region" description="Basic and acidic residues" evidence="1">
    <location>
        <begin position="9"/>
        <end position="28"/>
    </location>
</feature>
<reference evidence="3" key="1">
    <citation type="journal article" date="2019" name="Int. J. Syst. Evol. Microbiol.">
        <title>The Global Catalogue of Microorganisms (GCM) 10K type strain sequencing project: providing services to taxonomists for standard genome sequencing and annotation.</title>
        <authorList>
            <consortium name="The Broad Institute Genomics Platform"/>
            <consortium name="The Broad Institute Genome Sequencing Center for Infectious Disease"/>
            <person name="Wu L."/>
            <person name="Ma J."/>
        </authorList>
    </citation>
    <scope>NUCLEOTIDE SEQUENCE [LARGE SCALE GENOMIC DNA]</scope>
    <source>
        <strain evidence="3">JCM 4586</strain>
    </source>
</reference>
<sequence>MVPGPGEESGPHRVEVGPRGRRPVEQRGHLAGLQQTDVAPCGEDAVEPPSRIRAPRRVMFAGRMPWPRRVTVSVK</sequence>
<dbReference type="Proteomes" id="UP000659223">
    <property type="component" value="Unassembled WGS sequence"/>
</dbReference>
<feature type="region of interest" description="Disordered" evidence="1">
    <location>
        <begin position="1"/>
        <end position="35"/>
    </location>
</feature>
<protein>
    <submittedName>
        <fullName evidence="2">Uncharacterized protein</fullName>
    </submittedName>
</protein>
<organism evidence="2 3">
    <name type="scientific">Streptomyces hiroshimensis</name>
    <dbReference type="NCBI Taxonomy" id="66424"/>
    <lineage>
        <taxon>Bacteria</taxon>
        <taxon>Bacillati</taxon>
        <taxon>Actinomycetota</taxon>
        <taxon>Actinomycetes</taxon>
        <taxon>Kitasatosporales</taxon>
        <taxon>Streptomycetaceae</taxon>
        <taxon>Streptomyces</taxon>
    </lineage>
</organism>
<evidence type="ECO:0000256" key="1">
    <source>
        <dbReference type="SAM" id="MobiDB-lite"/>
    </source>
</evidence>
<keyword evidence="3" id="KW-1185">Reference proteome</keyword>
<dbReference type="EMBL" id="BMUT01000003">
    <property type="protein sequence ID" value="GGX75638.1"/>
    <property type="molecule type" value="Genomic_DNA"/>
</dbReference>
<accession>A0ABQ2YAX9</accession>